<reference evidence="2 3" key="1">
    <citation type="submission" date="2024-02" db="EMBL/GenBank/DDBJ databases">
        <title>First draft genome assembly of two strains of Seiridium cardinale.</title>
        <authorList>
            <person name="Emiliani G."/>
            <person name="Scali E."/>
        </authorList>
    </citation>
    <scope>NUCLEOTIDE SEQUENCE [LARGE SCALE GENOMIC DNA]</scope>
    <source>
        <strain evidence="2 3">BM-138-000479</strain>
    </source>
</reference>
<sequence>MASPGGGTVQSPQCEEHNLAYQQSTERYLHLRMSAIASSDTSFQSKSLDGSTRRDCLHNCRDATGNRSKNKADGRQEKNKSSKKMAKSNARHAISTRGPNASSAAATHPAGSEVISPLAVFESVTVWVASSAN</sequence>
<name>A0ABR2X8T1_9PEZI</name>
<accession>A0ABR2X8T1</accession>
<gene>
    <name evidence="2" type="ORF">SCAR479_13197</name>
</gene>
<proteinExistence type="predicted"/>
<comment type="caution">
    <text evidence="2">The sequence shown here is derived from an EMBL/GenBank/DDBJ whole genome shotgun (WGS) entry which is preliminary data.</text>
</comment>
<feature type="compositionally biased region" description="Basic residues" evidence="1">
    <location>
        <begin position="81"/>
        <end position="90"/>
    </location>
</feature>
<keyword evidence="3" id="KW-1185">Reference proteome</keyword>
<organism evidence="2 3">
    <name type="scientific">Seiridium cardinale</name>
    <dbReference type="NCBI Taxonomy" id="138064"/>
    <lineage>
        <taxon>Eukaryota</taxon>
        <taxon>Fungi</taxon>
        <taxon>Dikarya</taxon>
        <taxon>Ascomycota</taxon>
        <taxon>Pezizomycotina</taxon>
        <taxon>Sordariomycetes</taxon>
        <taxon>Xylariomycetidae</taxon>
        <taxon>Amphisphaeriales</taxon>
        <taxon>Sporocadaceae</taxon>
        <taxon>Seiridium</taxon>
    </lineage>
</organism>
<evidence type="ECO:0000313" key="3">
    <source>
        <dbReference type="Proteomes" id="UP001465668"/>
    </source>
</evidence>
<feature type="region of interest" description="Disordered" evidence="1">
    <location>
        <begin position="38"/>
        <end position="112"/>
    </location>
</feature>
<evidence type="ECO:0000313" key="2">
    <source>
        <dbReference type="EMBL" id="KAK9770092.1"/>
    </source>
</evidence>
<feature type="region of interest" description="Disordered" evidence="1">
    <location>
        <begin position="1"/>
        <end position="21"/>
    </location>
</feature>
<protein>
    <submittedName>
        <fullName evidence="2">Uncharacterized protein</fullName>
    </submittedName>
</protein>
<feature type="compositionally biased region" description="Basic and acidic residues" evidence="1">
    <location>
        <begin position="51"/>
        <end position="61"/>
    </location>
</feature>
<feature type="compositionally biased region" description="Polar residues" evidence="1">
    <location>
        <begin position="38"/>
        <end position="50"/>
    </location>
</feature>
<evidence type="ECO:0000256" key="1">
    <source>
        <dbReference type="SAM" id="MobiDB-lite"/>
    </source>
</evidence>
<feature type="compositionally biased region" description="Basic and acidic residues" evidence="1">
    <location>
        <begin position="70"/>
        <end position="80"/>
    </location>
</feature>
<dbReference type="Proteomes" id="UP001465668">
    <property type="component" value="Unassembled WGS sequence"/>
</dbReference>
<dbReference type="EMBL" id="JARVKM010000101">
    <property type="protein sequence ID" value="KAK9770092.1"/>
    <property type="molecule type" value="Genomic_DNA"/>
</dbReference>